<feature type="compositionally biased region" description="Low complexity" evidence="2">
    <location>
        <begin position="253"/>
        <end position="265"/>
    </location>
</feature>
<feature type="coiled-coil region" evidence="1">
    <location>
        <begin position="411"/>
        <end position="445"/>
    </location>
</feature>
<proteinExistence type="predicted"/>
<evidence type="ECO:0000313" key="4">
    <source>
        <dbReference type="Proteomes" id="UP001151760"/>
    </source>
</evidence>
<keyword evidence="4" id="KW-1185">Reference proteome</keyword>
<dbReference type="Proteomes" id="UP001151760">
    <property type="component" value="Unassembled WGS sequence"/>
</dbReference>
<name>A0ABQ4Y8I8_9ASTR</name>
<reference evidence="3" key="2">
    <citation type="submission" date="2022-01" db="EMBL/GenBank/DDBJ databases">
        <authorList>
            <person name="Yamashiro T."/>
            <person name="Shiraishi A."/>
            <person name="Satake H."/>
            <person name="Nakayama K."/>
        </authorList>
    </citation>
    <scope>NUCLEOTIDE SEQUENCE</scope>
</reference>
<evidence type="ECO:0000256" key="1">
    <source>
        <dbReference type="SAM" id="Coils"/>
    </source>
</evidence>
<protein>
    <recommendedName>
        <fullName evidence="5">Gag-Pol polyprotein</fullName>
    </recommendedName>
</protein>
<evidence type="ECO:0000256" key="2">
    <source>
        <dbReference type="SAM" id="MobiDB-lite"/>
    </source>
</evidence>
<reference evidence="3" key="1">
    <citation type="journal article" date="2022" name="Int. J. Mol. Sci.">
        <title>Draft Genome of Tanacetum Coccineum: Genomic Comparison of Closely Related Tanacetum-Family Plants.</title>
        <authorList>
            <person name="Yamashiro T."/>
            <person name="Shiraishi A."/>
            <person name="Nakayama K."/>
            <person name="Satake H."/>
        </authorList>
    </citation>
    <scope>NUCLEOTIDE SEQUENCE</scope>
</reference>
<feature type="compositionally biased region" description="Polar residues" evidence="2">
    <location>
        <begin position="186"/>
        <end position="201"/>
    </location>
</feature>
<gene>
    <name evidence="3" type="ORF">Tco_0706288</name>
</gene>
<sequence length="508" mass="58169">MSPENKYHYESGKEAIHLLLTGIGDEIYSTADDCKTAHEMWIAIERLQQGESLNIQDVKTNLFWEFGKFTTHNEESMKSYYSRFYKMMNEMIRNNLTFATMQVNVQFLQQLQPEWLRFVTIIKQQHDLDTVSYHKLFDVLKQYQKEVNEIHAERIANNANPLALVSSAQQNSNPYFQAPKSHKSYAPTSKQSPSTRSNASTKFKGKEIAKPITPPSKSASEEDSDLEQGQRDKDMQKNLALIAKYFKKIYRPTNNNLRTSSNSRNKNVDTSPRYKNDNQIGQFGNQRTVTVAGAKGTVGSQVVQKLKRVKDSTYHKEKMLLCKQAEKGVPLQAKQSDWLAKTDEEIDEQELETHYSFMAKIQEVPTVDSRIDTEPLEQVDSNVIPDSSDMSDNDIQTDQNAVECDDERVALANLIENLKLDVDENKKIQKQLKKANTSLAHELKECKSILAETSRTLGESNSIRDSCLMALQNKQTELESYKTLNDRTVDYEKLEHQLNETQGLLAQK</sequence>
<organism evidence="3 4">
    <name type="scientific">Tanacetum coccineum</name>
    <dbReference type="NCBI Taxonomy" id="301880"/>
    <lineage>
        <taxon>Eukaryota</taxon>
        <taxon>Viridiplantae</taxon>
        <taxon>Streptophyta</taxon>
        <taxon>Embryophyta</taxon>
        <taxon>Tracheophyta</taxon>
        <taxon>Spermatophyta</taxon>
        <taxon>Magnoliopsida</taxon>
        <taxon>eudicotyledons</taxon>
        <taxon>Gunneridae</taxon>
        <taxon>Pentapetalae</taxon>
        <taxon>asterids</taxon>
        <taxon>campanulids</taxon>
        <taxon>Asterales</taxon>
        <taxon>Asteraceae</taxon>
        <taxon>Asteroideae</taxon>
        <taxon>Anthemideae</taxon>
        <taxon>Anthemidinae</taxon>
        <taxon>Tanacetum</taxon>
    </lineage>
</organism>
<evidence type="ECO:0000313" key="3">
    <source>
        <dbReference type="EMBL" id="GJS73447.1"/>
    </source>
</evidence>
<comment type="caution">
    <text evidence="3">The sequence shown here is derived from an EMBL/GenBank/DDBJ whole genome shotgun (WGS) entry which is preliminary data.</text>
</comment>
<keyword evidence="1" id="KW-0175">Coiled coil</keyword>
<dbReference type="Pfam" id="PF14223">
    <property type="entry name" value="Retrotran_gag_2"/>
    <property type="match status" value="1"/>
</dbReference>
<evidence type="ECO:0008006" key="5">
    <source>
        <dbReference type="Google" id="ProtNLM"/>
    </source>
</evidence>
<dbReference type="EMBL" id="BQNB010010155">
    <property type="protein sequence ID" value="GJS73447.1"/>
    <property type="molecule type" value="Genomic_DNA"/>
</dbReference>
<accession>A0ABQ4Y8I8</accession>
<feature type="region of interest" description="Disordered" evidence="2">
    <location>
        <begin position="173"/>
        <end position="233"/>
    </location>
</feature>
<feature type="region of interest" description="Disordered" evidence="2">
    <location>
        <begin position="253"/>
        <end position="280"/>
    </location>
</feature>